<dbReference type="EMBL" id="CP058627">
    <property type="protein sequence ID" value="QLG88560.1"/>
    <property type="molecule type" value="Genomic_DNA"/>
</dbReference>
<reference evidence="1 2" key="1">
    <citation type="submission" date="2020-07" db="EMBL/GenBank/DDBJ databases">
        <title>Complete genome sequence of Chitinibacter sp. 2T18.</title>
        <authorList>
            <person name="Bae J.-W."/>
            <person name="Choi J.-W."/>
        </authorList>
    </citation>
    <scope>NUCLEOTIDE SEQUENCE [LARGE SCALE GENOMIC DNA]</scope>
    <source>
        <strain evidence="1 2">2T18</strain>
    </source>
</reference>
<dbReference type="Proteomes" id="UP000509597">
    <property type="component" value="Chromosome"/>
</dbReference>
<name>A0A7H9BIT5_9NEIS</name>
<evidence type="ECO:0000313" key="2">
    <source>
        <dbReference type="Proteomes" id="UP000509597"/>
    </source>
</evidence>
<dbReference type="KEGG" id="chiz:HQ393_10070"/>
<evidence type="ECO:0000313" key="1">
    <source>
        <dbReference type="EMBL" id="QLG88560.1"/>
    </source>
</evidence>
<gene>
    <name evidence="1" type="ORF">HQ393_10070</name>
</gene>
<dbReference type="RefSeq" id="WP_179355073.1">
    <property type="nucleotide sequence ID" value="NZ_CP058627.1"/>
</dbReference>
<accession>A0A7H9BIT5</accession>
<keyword evidence="2" id="KW-1185">Reference proteome</keyword>
<proteinExistence type="predicted"/>
<organism evidence="1 2">
    <name type="scientific">Chitinibacter bivalviorum</name>
    <dbReference type="NCBI Taxonomy" id="2739434"/>
    <lineage>
        <taxon>Bacteria</taxon>
        <taxon>Pseudomonadati</taxon>
        <taxon>Pseudomonadota</taxon>
        <taxon>Betaproteobacteria</taxon>
        <taxon>Neisseriales</taxon>
        <taxon>Chitinibacteraceae</taxon>
        <taxon>Chitinibacter</taxon>
    </lineage>
</organism>
<sequence length="333" mass="36634">MRKFFYFSFVALGCISNSYAELVNDDLMKYSSLDRAYFNSSSQNYTKQNDAYSYFDYNSRHVAIFDKIYTSPDLAKAKYVDLEKFKNIQTGLFGVDLLGQALAGKSLLGFSAGFSAAAFGISLVSMPTDAMSVGLNEASAAYSGLRPGMVDVINVGNYFENGETTKTTLEALAGQFVKIKNTGLVKIDVAGNYRVWTGQSGTRVHSEQDKKNMRGFMFDVKDAPKALCLGALVRVGANSPIFDSSNPKAISRAGCWFPEGNRGQMNDFVNALKSTVDKDTYVMWIPYEGGKRIAWKNGTAMELPLFQPPRVELEAAKAEKQAEIEKSKSVSSQ</sequence>
<dbReference type="AlphaFoldDB" id="A0A7H9BIT5"/>
<protein>
    <submittedName>
        <fullName evidence="1">Uncharacterized protein</fullName>
    </submittedName>
</protein>